<evidence type="ECO:0000313" key="2">
    <source>
        <dbReference type="Proteomes" id="UP000824881"/>
    </source>
</evidence>
<proteinExistence type="predicted"/>
<sequence>MHTWVLNIPPNSRSDSAIFERPLRVTNLALGSVIEGKGRCAVDIHIGRDGEDDFRVCHLGALTPGKIERFGLDLILDADTETVFLNHGGESTQGPSLGSRSGTPSRLRADSVDSVAAALLRTDSMESLTSVVAQTRSRGTAPLGRRNSSLSSMSFHPIEPSKPAVKGRKRKADAVTDAKTSTLQPKRKPVTRSGSATIPSARATTATASAGAVDAAPPAAAAAVAAPAIGTVAPAAAPSTASGTPTTVAVATVAVATPAVAFTLPNGVKCTEESMGEITGPAVRVGDDVEIYFVMSLPGSEGVPWLDVRWVKPPMRATFKFTVGDSAIIEGLNTGIVGMHRLGERHIEIPAALAFKKTIPEKGFVYSARGEGVIPLGTKILMRVKLCYIVPGTA</sequence>
<organism evidence="1 2">
    <name type="scientific">Pleurotus cornucopiae</name>
    <name type="common">Cornucopia mushroom</name>
    <dbReference type="NCBI Taxonomy" id="5321"/>
    <lineage>
        <taxon>Eukaryota</taxon>
        <taxon>Fungi</taxon>
        <taxon>Dikarya</taxon>
        <taxon>Basidiomycota</taxon>
        <taxon>Agaricomycotina</taxon>
        <taxon>Agaricomycetes</taxon>
        <taxon>Agaricomycetidae</taxon>
        <taxon>Agaricales</taxon>
        <taxon>Pleurotineae</taxon>
        <taxon>Pleurotaceae</taxon>
        <taxon>Pleurotus</taxon>
    </lineage>
</organism>
<name>A0ACB7J219_PLECO</name>
<evidence type="ECO:0000313" key="1">
    <source>
        <dbReference type="EMBL" id="KAG9224305.1"/>
    </source>
</evidence>
<gene>
    <name evidence="1" type="ORF">CCMSSC00406_0004804</name>
</gene>
<accession>A0ACB7J219</accession>
<dbReference type="EMBL" id="WQMT02000004">
    <property type="protein sequence ID" value="KAG9224305.1"/>
    <property type="molecule type" value="Genomic_DNA"/>
</dbReference>
<reference evidence="1 2" key="1">
    <citation type="journal article" date="2021" name="Appl. Environ. Microbiol.">
        <title>Genetic linkage and physical mapping for an oyster mushroom Pleurotus cornucopiae and QTL analysis for the trait cap color.</title>
        <authorList>
            <person name="Zhang Y."/>
            <person name="Gao W."/>
            <person name="Sonnenberg A."/>
            <person name="Chen Q."/>
            <person name="Zhang J."/>
            <person name="Huang C."/>
        </authorList>
    </citation>
    <scope>NUCLEOTIDE SEQUENCE [LARGE SCALE GENOMIC DNA]</scope>
    <source>
        <strain evidence="1">CCMSSC00406</strain>
    </source>
</reference>
<protein>
    <submittedName>
        <fullName evidence="1">Uncharacterized protein</fullName>
    </submittedName>
</protein>
<keyword evidence="2" id="KW-1185">Reference proteome</keyword>
<dbReference type="Proteomes" id="UP000824881">
    <property type="component" value="Unassembled WGS sequence"/>
</dbReference>
<comment type="caution">
    <text evidence="1">The sequence shown here is derived from an EMBL/GenBank/DDBJ whole genome shotgun (WGS) entry which is preliminary data.</text>
</comment>